<feature type="transmembrane region" description="Helical" evidence="1">
    <location>
        <begin position="83"/>
        <end position="102"/>
    </location>
</feature>
<dbReference type="RefSeq" id="WP_183696020.1">
    <property type="nucleotide sequence ID" value="NZ_JACICA010000004.1"/>
</dbReference>
<accession>A0A7W5YG27</accession>
<evidence type="ECO:0000313" key="3">
    <source>
        <dbReference type="Proteomes" id="UP000541425"/>
    </source>
</evidence>
<proteinExistence type="predicted"/>
<protein>
    <submittedName>
        <fullName evidence="2">Uncharacterized protein</fullName>
    </submittedName>
</protein>
<reference evidence="2 3" key="1">
    <citation type="submission" date="2020-08" db="EMBL/GenBank/DDBJ databases">
        <title>Genomic Encyclopedia of Type Strains, Phase IV (KMG-IV): sequencing the most valuable type-strain genomes for metagenomic binning, comparative biology and taxonomic classification.</title>
        <authorList>
            <person name="Goeker M."/>
        </authorList>
    </citation>
    <scope>NUCLEOTIDE SEQUENCE [LARGE SCALE GENOMIC DNA]</scope>
    <source>
        <strain evidence="2 3">DSM 22548</strain>
    </source>
</reference>
<keyword evidence="1" id="KW-1133">Transmembrane helix</keyword>
<dbReference type="Proteomes" id="UP000541425">
    <property type="component" value="Unassembled WGS sequence"/>
</dbReference>
<evidence type="ECO:0000313" key="2">
    <source>
        <dbReference type="EMBL" id="MBB3702671.1"/>
    </source>
</evidence>
<dbReference type="EMBL" id="JACICA010000004">
    <property type="protein sequence ID" value="MBB3702671.1"/>
    <property type="molecule type" value="Genomic_DNA"/>
</dbReference>
<dbReference type="AlphaFoldDB" id="A0A7W5YG27"/>
<organism evidence="2 3">
    <name type="scientific">Alloprevotella rava</name>
    <dbReference type="NCBI Taxonomy" id="671218"/>
    <lineage>
        <taxon>Bacteria</taxon>
        <taxon>Pseudomonadati</taxon>
        <taxon>Bacteroidota</taxon>
        <taxon>Bacteroidia</taxon>
        <taxon>Bacteroidales</taxon>
        <taxon>Prevotellaceae</taxon>
        <taxon>Alloprevotella</taxon>
    </lineage>
</organism>
<keyword evidence="1" id="KW-0472">Membrane</keyword>
<comment type="caution">
    <text evidence="2">The sequence shown here is derived from an EMBL/GenBank/DDBJ whole genome shotgun (WGS) entry which is preliminary data.</text>
</comment>
<keyword evidence="1" id="KW-0812">Transmembrane</keyword>
<feature type="transmembrane region" description="Helical" evidence="1">
    <location>
        <begin position="37"/>
        <end position="62"/>
    </location>
</feature>
<evidence type="ECO:0000256" key="1">
    <source>
        <dbReference type="SAM" id="Phobius"/>
    </source>
</evidence>
<name>A0A7W5YG27_9BACT</name>
<sequence length="127" mass="14108">MNILRLLFFGMWLLVALWCLACEMDFITEGFLGHSPMLNYAFSTLCVITAVGGSWLACRLLAFPRIKQEVETDKTGRALKKWSAIRLSINSLAIFPSAICYYGLTDTTALYCMLLALTASLLCVPKA</sequence>
<gene>
    <name evidence="2" type="ORF">FHS60_001134</name>
</gene>